<feature type="region of interest" description="Disordered" evidence="4">
    <location>
        <begin position="52"/>
        <end position="261"/>
    </location>
</feature>
<comment type="subcellular location">
    <subcellularLocation>
        <location evidence="1">Endomembrane system</location>
    </subcellularLocation>
</comment>
<dbReference type="GeneTree" id="ENSGT00950000182928"/>
<dbReference type="Proteomes" id="UP000016666">
    <property type="component" value="Unassembled WGS sequence"/>
</dbReference>
<evidence type="ECO:0000256" key="1">
    <source>
        <dbReference type="ARBA" id="ARBA00004308"/>
    </source>
</evidence>
<keyword evidence="3" id="KW-0472">Membrane</keyword>
<dbReference type="GO" id="GO:0012505">
    <property type="term" value="C:endomembrane system"/>
    <property type="evidence" value="ECO:0007669"/>
    <property type="project" value="UniProtKB-SubCell"/>
</dbReference>
<feature type="compositionally biased region" description="Gly residues" evidence="4">
    <location>
        <begin position="128"/>
        <end position="142"/>
    </location>
</feature>
<evidence type="ECO:0000256" key="4">
    <source>
        <dbReference type="SAM" id="MobiDB-lite"/>
    </source>
</evidence>
<reference evidence="7" key="1">
    <citation type="submission" date="2017-10" db="EMBL/GenBank/DDBJ databases">
        <title>A new Pekin duck reference genome.</title>
        <authorList>
            <person name="Hou Z.-C."/>
            <person name="Zhou Z.-K."/>
            <person name="Zhu F."/>
            <person name="Hou S.-S."/>
        </authorList>
    </citation>
    <scope>NUCLEOTIDE SEQUENCE [LARGE SCALE GENOMIC DNA]</scope>
</reference>
<proteinExistence type="predicted"/>
<feature type="compositionally biased region" description="Low complexity" evidence="4">
    <location>
        <begin position="211"/>
        <end position="225"/>
    </location>
</feature>
<evidence type="ECO:0000256" key="3">
    <source>
        <dbReference type="ARBA" id="ARBA00023136"/>
    </source>
</evidence>
<accession>A0A493TRI0</accession>
<sequence>MAISNALFAKLRDFITLRLPPGFPVKIEIPIFHILNARITFGNLNGCDEPVSSLRHSPSSEAPSPSSDSSSVSSSSSLSRWWGRHLGRGPGGGPGRRGAQPRRPLSPRSVVPGVRDGPGALRGAAGVQRGGHPPGRPAGGRGRPAAVRHPAEPAGGGQRVRPGHHLGGSDQQQAGHPPHVPRGPPRRQDSPAHGSPPSPGQPVSGGGRGSRGAAPQLRGAAALGHGAVGAGAGGGREEDEAGGRGAAAHPAALPDRQVTPR</sequence>
<dbReference type="PANTHER" id="PTHR12447:SF3">
    <property type="entry name" value="ANKYRIN REPEAT DOMAIN-CONTAINING PROTEIN 13B"/>
    <property type="match status" value="1"/>
</dbReference>
<evidence type="ECO:0000256" key="2">
    <source>
        <dbReference type="ARBA" id="ARBA00022737"/>
    </source>
</evidence>
<keyword evidence="2" id="KW-0677">Repeat</keyword>
<dbReference type="Pfam" id="PF11904">
    <property type="entry name" value="ANKRD13_C"/>
    <property type="match status" value="1"/>
</dbReference>
<reference evidence="6" key="2">
    <citation type="submission" date="2025-08" db="UniProtKB">
        <authorList>
            <consortium name="Ensembl"/>
        </authorList>
    </citation>
    <scope>IDENTIFICATION</scope>
</reference>
<dbReference type="AlphaFoldDB" id="A0A493TRI0"/>
<dbReference type="PANTHER" id="PTHR12447">
    <property type="entry name" value="ANKYRIN REPEAT DOMAIN-CONTAINING PROTEIN 13"/>
    <property type="match status" value="1"/>
</dbReference>
<reference evidence="6" key="3">
    <citation type="submission" date="2025-09" db="UniProtKB">
        <authorList>
            <consortium name="Ensembl"/>
        </authorList>
    </citation>
    <scope>IDENTIFICATION</scope>
</reference>
<name>A0A493TRI0_ANAPP</name>
<evidence type="ECO:0000313" key="6">
    <source>
        <dbReference type="Ensembl" id="ENSAPLP00000028424.1"/>
    </source>
</evidence>
<keyword evidence="7" id="KW-1185">Reference proteome</keyword>
<dbReference type="InterPro" id="IPR055285">
    <property type="entry name" value="ANKRD13_C"/>
</dbReference>
<feature type="compositionally biased region" description="Low complexity" evidence="4">
    <location>
        <begin position="57"/>
        <end position="79"/>
    </location>
</feature>
<dbReference type="InterPro" id="IPR021832">
    <property type="entry name" value="ANKRD13"/>
</dbReference>
<feature type="domain" description="Ankyrin repeat" evidence="5">
    <location>
        <begin position="1"/>
        <end position="71"/>
    </location>
</feature>
<feature type="compositionally biased region" description="Low complexity" evidence="4">
    <location>
        <begin position="97"/>
        <end position="115"/>
    </location>
</feature>
<evidence type="ECO:0000259" key="5">
    <source>
        <dbReference type="Pfam" id="PF11904"/>
    </source>
</evidence>
<dbReference type="GO" id="GO:0005737">
    <property type="term" value="C:cytoplasm"/>
    <property type="evidence" value="ECO:0007669"/>
    <property type="project" value="TreeGrafter"/>
</dbReference>
<dbReference type="Ensembl" id="ENSAPLT00000038531.1">
    <property type="protein sequence ID" value="ENSAPLP00000028424.1"/>
    <property type="gene ID" value="ENSAPLG00000027209.1"/>
</dbReference>
<evidence type="ECO:0000313" key="7">
    <source>
        <dbReference type="Proteomes" id="UP000016666"/>
    </source>
</evidence>
<organism evidence="6 7">
    <name type="scientific">Anas platyrhynchos platyrhynchos</name>
    <name type="common">Northern mallard</name>
    <dbReference type="NCBI Taxonomy" id="8840"/>
    <lineage>
        <taxon>Eukaryota</taxon>
        <taxon>Metazoa</taxon>
        <taxon>Chordata</taxon>
        <taxon>Craniata</taxon>
        <taxon>Vertebrata</taxon>
        <taxon>Euteleostomi</taxon>
        <taxon>Archelosauria</taxon>
        <taxon>Archosauria</taxon>
        <taxon>Dinosauria</taxon>
        <taxon>Saurischia</taxon>
        <taxon>Theropoda</taxon>
        <taxon>Coelurosauria</taxon>
        <taxon>Aves</taxon>
        <taxon>Neognathae</taxon>
        <taxon>Galloanserae</taxon>
        <taxon>Anseriformes</taxon>
        <taxon>Anatidae</taxon>
        <taxon>Anatinae</taxon>
        <taxon>Anas</taxon>
    </lineage>
</organism>
<protein>
    <recommendedName>
        <fullName evidence="5">Ankyrin repeat domain-containing protein</fullName>
    </recommendedName>
</protein>